<dbReference type="PANTHER" id="PTHR43133:SF8">
    <property type="entry name" value="RNA POLYMERASE SIGMA FACTOR HI_1459-RELATED"/>
    <property type="match status" value="1"/>
</dbReference>
<dbReference type="InterPro" id="IPR013249">
    <property type="entry name" value="RNA_pol_sigma70_r4_t2"/>
</dbReference>
<dbReference type="GO" id="GO:0003677">
    <property type="term" value="F:DNA binding"/>
    <property type="evidence" value="ECO:0007669"/>
    <property type="project" value="UniProtKB-KW"/>
</dbReference>
<evidence type="ECO:0000256" key="3">
    <source>
        <dbReference type="ARBA" id="ARBA00023082"/>
    </source>
</evidence>
<comment type="caution">
    <text evidence="7">The sequence shown here is derived from an EMBL/GenBank/DDBJ whole genome shotgun (WGS) entry which is preliminary data.</text>
</comment>
<evidence type="ECO:0000256" key="4">
    <source>
        <dbReference type="ARBA" id="ARBA00023125"/>
    </source>
</evidence>
<evidence type="ECO:0000313" key="8">
    <source>
        <dbReference type="Proteomes" id="UP000253741"/>
    </source>
</evidence>
<protein>
    <submittedName>
        <fullName evidence="7">Sigma-70 family RNA polymerase sigma factor</fullName>
    </submittedName>
</protein>
<dbReference type="InterPro" id="IPR013325">
    <property type="entry name" value="RNA_pol_sigma_r2"/>
</dbReference>
<keyword evidence="5" id="KW-0804">Transcription</keyword>
<dbReference type="AlphaFoldDB" id="A0A370B7P4"/>
<feature type="domain" description="RNA polymerase sigma factor 70 region 4 type 2" evidence="6">
    <location>
        <begin position="122"/>
        <end position="163"/>
    </location>
</feature>
<dbReference type="CDD" id="cd06171">
    <property type="entry name" value="Sigma70_r4"/>
    <property type="match status" value="1"/>
</dbReference>
<name>A0A370B7P4_9ACTN</name>
<evidence type="ECO:0000313" key="7">
    <source>
        <dbReference type="EMBL" id="RDG37820.1"/>
    </source>
</evidence>
<dbReference type="Proteomes" id="UP000253741">
    <property type="component" value="Unassembled WGS sequence"/>
</dbReference>
<reference evidence="7 8" key="1">
    <citation type="submission" date="2018-07" db="EMBL/GenBank/DDBJ databases">
        <title>Streptomyces species from bats.</title>
        <authorList>
            <person name="Dunlap C."/>
        </authorList>
    </citation>
    <scope>NUCLEOTIDE SEQUENCE [LARGE SCALE GENOMIC DNA]</scope>
    <source>
        <strain evidence="7 8">AC230</strain>
    </source>
</reference>
<keyword evidence="3" id="KW-0731">Sigma factor</keyword>
<dbReference type="InterPro" id="IPR039425">
    <property type="entry name" value="RNA_pol_sigma-70-like"/>
</dbReference>
<dbReference type="GO" id="GO:0006352">
    <property type="term" value="P:DNA-templated transcription initiation"/>
    <property type="evidence" value="ECO:0007669"/>
    <property type="project" value="InterPro"/>
</dbReference>
<dbReference type="PANTHER" id="PTHR43133">
    <property type="entry name" value="RNA POLYMERASE ECF-TYPE SIGMA FACTO"/>
    <property type="match status" value="1"/>
</dbReference>
<evidence type="ECO:0000259" key="6">
    <source>
        <dbReference type="Pfam" id="PF08281"/>
    </source>
</evidence>
<keyword evidence="8" id="KW-1185">Reference proteome</keyword>
<keyword evidence="2" id="KW-0805">Transcription regulation</keyword>
<keyword evidence="4" id="KW-0238">DNA-binding</keyword>
<organism evidence="7 8">
    <name type="scientific">Streptomyces corynorhini</name>
    <dbReference type="NCBI Taxonomy" id="2282652"/>
    <lineage>
        <taxon>Bacteria</taxon>
        <taxon>Bacillati</taxon>
        <taxon>Actinomycetota</taxon>
        <taxon>Actinomycetes</taxon>
        <taxon>Kitasatosporales</taxon>
        <taxon>Streptomycetaceae</taxon>
        <taxon>Streptomyces</taxon>
    </lineage>
</organism>
<accession>A0A370B7P4</accession>
<dbReference type="GO" id="GO:0016987">
    <property type="term" value="F:sigma factor activity"/>
    <property type="evidence" value="ECO:0007669"/>
    <property type="project" value="UniProtKB-KW"/>
</dbReference>
<dbReference type="InterPro" id="IPR014284">
    <property type="entry name" value="RNA_pol_sigma-70_dom"/>
</dbReference>
<sequence>MLDREFADFFTQHKSGFMRIAAVRLRNMHDADEALMDAAIQMHRKWPRIKAHANPMALAFKILNSAVTDFYRRRARRTGREVPVPGPAYTAYADAPTVDDILALRGYDGLDRALASLGERAPTQAECVRLRYLADMDFDEIGKYLNITKGAAKTNIHLGLKKLQAFMDVTDLGKGDS</sequence>
<gene>
    <name evidence="7" type="ORF">DVH02_12600</name>
</gene>
<evidence type="ECO:0000256" key="5">
    <source>
        <dbReference type="ARBA" id="ARBA00023163"/>
    </source>
</evidence>
<dbReference type="EMBL" id="QQNA01000085">
    <property type="protein sequence ID" value="RDG37820.1"/>
    <property type="molecule type" value="Genomic_DNA"/>
</dbReference>
<dbReference type="SUPFAM" id="SSF88659">
    <property type="entry name" value="Sigma3 and sigma4 domains of RNA polymerase sigma factors"/>
    <property type="match status" value="1"/>
</dbReference>
<dbReference type="SUPFAM" id="SSF88946">
    <property type="entry name" value="Sigma2 domain of RNA polymerase sigma factors"/>
    <property type="match status" value="1"/>
</dbReference>
<evidence type="ECO:0000256" key="2">
    <source>
        <dbReference type="ARBA" id="ARBA00023015"/>
    </source>
</evidence>
<comment type="similarity">
    <text evidence="1">Belongs to the sigma-70 factor family. ECF subfamily.</text>
</comment>
<dbReference type="Gene3D" id="1.10.10.10">
    <property type="entry name" value="Winged helix-like DNA-binding domain superfamily/Winged helix DNA-binding domain"/>
    <property type="match status" value="1"/>
</dbReference>
<dbReference type="InterPro" id="IPR013324">
    <property type="entry name" value="RNA_pol_sigma_r3/r4-like"/>
</dbReference>
<proteinExistence type="inferred from homology"/>
<dbReference type="Gene3D" id="1.10.1740.10">
    <property type="match status" value="1"/>
</dbReference>
<dbReference type="Pfam" id="PF08281">
    <property type="entry name" value="Sigma70_r4_2"/>
    <property type="match status" value="1"/>
</dbReference>
<dbReference type="InterPro" id="IPR036388">
    <property type="entry name" value="WH-like_DNA-bd_sf"/>
</dbReference>
<evidence type="ECO:0000256" key="1">
    <source>
        <dbReference type="ARBA" id="ARBA00010641"/>
    </source>
</evidence>
<dbReference type="NCBIfam" id="TIGR02937">
    <property type="entry name" value="sigma70-ECF"/>
    <property type="match status" value="1"/>
</dbReference>